<sequence length="104" mass="11173">MPQLFIEAGSPIRKSPVKLARQLTEAYRSLAASFIGFQRLGIHRAPVVALTTNPLPPQTRDLIPQVTLYSFVNVLPGFPPGFPAEAHFGGGVRPEAVSLAKNPA</sequence>
<gene>
    <name evidence="1" type="ORF">LCGC14_1558910</name>
</gene>
<reference evidence="1" key="1">
    <citation type="journal article" date="2015" name="Nature">
        <title>Complex archaea that bridge the gap between prokaryotes and eukaryotes.</title>
        <authorList>
            <person name="Spang A."/>
            <person name="Saw J.H."/>
            <person name="Jorgensen S.L."/>
            <person name="Zaremba-Niedzwiedzka K."/>
            <person name="Martijn J."/>
            <person name="Lind A.E."/>
            <person name="van Eijk R."/>
            <person name="Schleper C."/>
            <person name="Guy L."/>
            <person name="Ettema T.J."/>
        </authorList>
    </citation>
    <scope>NUCLEOTIDE SEQUENCE</scope>
</reference>
<proteinExistence type="predicted"/>
<evidence type="ECO:0000313" key="1">
    <source>
        <dbReference type="EMBL" id="KKM47173.1"/>
    </source>
</evidence>
<organism evidence="1">
    <name type="scientific">marine sediment metagenome</name>
    <dbReference type="NCBI Taxonomy" id="412755"/>
    <lineage>
        <taxon>unclassified sequences</taxon>
        <taxon>metagenomes</taxon>
        <taxon>ecological metagenomes</taxon>
    </lineage>
</organism>
<comment type="caution">
    <text evidence="1">The sequence shown here is derived from an EMBL/GenBank/DDBJ whole genome shotgun (WGS) entry which is preliminary data.</text>
</comment>
<name>A0A0F9J958_9ZZZZ</name>
<accession>A0A0F9J958</accession>
<protein>
    <submittedName>
        <fullName evidence="1">Uncharacterized protein</fullName>
    </submittedName>
</protein>
<dbReference type="EMBL" id="LAZR01012018">
    <property type="protein sequence ID" value="KKM47173.1"/>
    <property type="molecule type" value="Genomic_DNA"/>
</dbReference>
<dbReference type="AlphaFoldDB" id="A0A0F9J958"/>